<dbReference type="RefSeq" id="WP_009055698.1">
    <property type="nucleotide sequence ID" value="NZ_AJYA01000028.1"/>
</dbReference>
<comment type="caution">
    <text evidence="2">The sequence shown here is derived from an EMBL/GenBank/DDBJ whole genome shotgun (WGS) entry which is preliminary data.</text>
</comment>
<dbReference type="STRING" id="1189621.A3SI_12789"/>
<accession>I5C1L5</accession>
<keyword evidence="1" id="KW-0812">Transmembrane</keyword>
<reference evidence="2 3" key="1">
    <citation type="submission" date="2012-05" db="EMBL/GenBank/DDBJ databases">
        <title>Genome sequence of Nitritalea halalkaliphila LW7.</title>
        <authorList>
            <person name="Jangir P.K."/>
            <person name="Singh A."/>
            <person name="Shivaji S."/>
            <person name="Sharma R."/>
        </authorList>
    </citation>
    <scope>NUCLEOTIDE SEQUENCE [LARGE SCALE GENOMIC DNA]</scope>
    <source>
        <strain evidence="2 3">LW7</strain>
    </source>
</reference>
<protein>
    <submittedName>
        <fullName evidence="2">Uncharacterized protein</fullName>
    </submittedName>
</protein>
<organism evidence="2 3">
    <name type="scientific">Nitritalea halalkaliphila LW7</name>
    <dbReference type="NCBI Taxonomy" id="1189621"/>
    <lineage>
        <taxon>Bacteria</taxon>
        <taxon>Pseudomonadati</taxon>
        <taxon>Bacteroidota</taxon>
        <taxon>Cytophagia</taxon>
        <taxon>Cytophagales</taxon>
        <taxon>Cyclobacteriaceae</taxon>
        <taxon>Nitritalea</taxon>
    </lineage>
</organism>
<evidence type="ECO:0000256" key="1">
    <source>
        <dbReference type="SAM" id="Phobius"/>
    </source>
</evidence>
<dbReference type="AlphaFoldDB" id="I5C1L5"/>
<dbReference type="PATRIC" id="fig|1189621.3.peg.2668"/>
<evidence type="ECO:0000313" key="3">
    <source>
        <dbReference type="Proteomes" id="UP000005551"/>
    </source>
</evidence>
<name>I5C1L5_9BACT</name>
<keyword evidence="1" id="KW-0472">Membrane</keyword>
<evidence type="ECO:0000313" key="2">
    <source>
        <dbReference type="EMBL" id="EIM75717.1"/>
    </source>
</evidence>
<dbReference type="Proteomes" id="UP000005551">
    <property type="component" value="Unassembled WGS sequence"/>
</dbReference>
<proteinExistence type="predicted"/>
<gene>
    <name evidence="2" type="ORF">A3SI_12789</name>
</gene>
<sequence>MKTSSKLLFGFIGSYLLFVVAMLLFGSMRSEIYYQEFNERMFPGKGDGVVSAPVFGNLIGQKVSFRSTYTLEPHSTVCLFGLESVQVLLKSELEASMELSYTIENMKRLEQSKLGEGFIERYYSGDTLYIGGAEGLERLTMELTLPVGAQLVFRQVGKGTLVLPGAGAASVRVEGSRVAMSVKGEPLDYLEVDVLSSSLLLPDVRHLSARLVDATVVERGLVWRRCWPVWI</sequence>
<keyword evidence="3" id="KW-1185">Reference proteome</keyword>
<feature type="transmembrane region" description="Helical" evidence="1">
    <location>
        <begin position="7"/>
        <end position="28"/>
    </location>
</feature>
<keyword evidence="1" id="KW-1133">Transmembrane helix</keyword>
<dbReference type="EMBL" id="AJYA01000028">
    <property type="protein sequence ID" value="EIM75717.1"/>
    <property type="molecule type" value="Genomic_DNA"/>
</dbReference>